<feature type="transmembrane region" description="Helical" evidence="8">
    <location>
        <begin position="21"/>
        <end position="39"/>
    </location>
</feature>
<evidence type="ECO:0000259" key="9">
    <source>
        <dbReference type="Pfam" id="PF07687"/>
    </source>
</evidence>
<dbReference type="PANTHER" id="PTHR45962:SF1">
    <property type="entry name" value="N-FATTY-ACYL-AMINO ACID SYNTHASE_HYDROLASE PM20D1"/>
    <property type="match status" value="1"/>
</dbReference>
<keyword evidence="8" id="KW-1133">Transmembrane helix</keyword>
<keyword evidence="4" id="KW-0378">Hydrolase</keyword>
<dbReference type="Pfam" id="PF07687">
    <property type="entry name" value="M20_dimer"/>
    <property type="match status" value="1"/>
</dbReference>
<dbReference type="InterPro" id="IPR011650">
    <property type="entry name" value="Peptidase_M20_dimer"/>
</dbReference>
<keyword evidence="8" id="KW-0472">Membrane</keyword>
<feature type="active site" description="Proton acceptor" evidence="6">
    <location>
        <position position="233"/>
    </location>
</feature>
<evidence type="ECO:0000256" key="2">
    <source>
        <dbReference type="ARBA" id="ARBA00022670"/>
    </source>
</evidence>
<dbReference type="SUPFAM" id="SSF55031">
    <property type="entry name" value="Bacterial exopeptidase dimerisation domain"/>
    <property type="match status" value="1"/>
</dbReference>
<dbReference type="Pfam" id="PF01546">
    <property type="entry name" value="Peptidase_M20"/>
    <property type="match status" value="1"/>
</dbReference>
<keyword evidence="3 7" id="KW-0479">Metal-binding</keyword>
<feature type="binding site" evidence="7">
    <location>
        <position position="199"/>
    </location>
    <ligand>
        <name>Zn(2+)</name>
        <dbReference type="ChEBI" id="CHEBI:29105"/>
        <label>1</label>
    </ligand>
</feature>
<organism evidence="10 11">
    <name type="scientific">Sungouiella intermedia</name>
    <dbReference type="NCBI Taxonomy" id="45354"/>
    <lineage>
        <taxon>Eukaryota</taxon>
        <taxon>Fungi</taxon>
        <taxon>Dikarya</taxon>
        <taxon>Ascomycota</taxon>
        <taxon>Saccharomycotina</taxon>
        <taxon>Pichiomycetes</taxon>
        <taxon>Metschnikowiaceae</taxon>
        <taxon>Sungouiella</taxon>
    </lineage>
</organism>
<dbReference type="GO" id="GO:0004181">
    <property type="term" value="F:metallocarboxypeptidase activity"/>
    <property type="evidence" value="ECO:0007669"/>
    <property type="project" value="InterPro"/>
</dbReference>
<feature type="binding site" evidence="7">
    <location>
        <position position="262"/>
    </location>
    <ligand>
        <name>Zn(2+)</name>
        <dbReference type="ChEBI" id="CHEBI:29105"/>
        <label>2</label>
    </ligand>
</feature>
<dbReference type="CDD" id="cd05674">
    <property type="entry name" value="M20_yscS"/>
    <property type="match status" value="1"/>
</dbReference>
<dbReference type="GO" id="GO:0046872">
    <property type="term" value="F:metal ion binding"/>
    <property type="evidence" value="ECO:0007669"/>
    <property type="project" value="UniProtKB-KW"/>
</dbReference>
<dbReference type="GO" id="GO:0051603">
    <property type="term" value="P:proteolysis involved in protein catabolic process"/>
    <property type="evidence" value="ECO:0007669"/>
    <property type="project" value="TreeGrafter"/>
</dbReference>
<evidence type="ECO:0000313" key="10">
    <source>
        <dbReference type="EMBL" id="SGZ48164.1"/>
    </source>
</evidence>
<evidence type="ECO:0000256" key="6">
    <source>
        <dbReference type="PIRSR" id="PIRSR037217-1"/>
    </source>
</evidence>
<dbReference type="InterPro" id="IPR001261">
    <property type="entry name" value="ArgE/DapE_CS"/>
</dbReference>
<dbReference type="Gene3D" id="3.40.630.10">
    <property type="entry name" value="Zn peptidases"/>
    <property type="match status" value="1"/>
</dbReference>
<dbReference type="GO" id="GO:0000328">
    <property type="term" value="C:fungal-type vacuole lumen"/>
    <property type="evidence" value="ECO:0007669"/>
    <property type="project" value="TreeGrafter"/>
</dbReference>
<evidence type="ECO:0000256" key="4">
    <source>
        <dbReference type="ARBA" id="ARBA00022801"/>
    </source>
</evidence>
<dbReference type="PROSITE" id="PS00758">
    <property type="entry name" value="ARGE_DAPE_CPG2_1"/>
    <property type="match status" value="1"/>
</dbReference>
<name>A0A1L0B9J9_9ASCO</name>
<dbReference type="SUPFAM" id="SSF53187">
    <property type="entry name" value="Zn-dependent exopeptidases"/>
    <property type="match status" value="1"/>
</dbReference>
<sequence length="574" mass="64331">MVQDYESLDDTKRLPRSYTRIWWKVIGLILILAIGFHVWNTTDSINQVEAKNHCAVPEYVILDSYRKDNSTLVKIVYDEAFRNASAAKLTGAVQVRTDVGDDAPTVDEDPEYWEKRFGKFHTFLEKTFPGVWNFCKIEKVNHYSLVITWEGSESSLKPVMLTAHQDVVPIQEASLDQWEYPPFEGFYNGAQLWGRGSADCKNLLIALLETAEELYNSGFRPRRSIIYAFGFDEEIGGLRGANHISEFLLQRYGENGLYAVVDEGGQSLVKHGNVALALIGTGEKGMLNVKVEVDTPGGHSSVPPDHTSIGIISELVTRLEKNPFAPVFSDRNPTFYEYQCIAEHSDAVSPEIRRLIKESQTSKAASKKVADYIYNSDLGSRYLVTTSQAVDIVHGGVKSNALPEHVELVINHRIAVESSVNEVMKRNTYYIQAVAENFDLGLQIGGKTILAPTAKGHITVSTSWNLEPSPFTPIYDGHWEAFAGTLRHVYEVVCRGTLKEFEGLRIIATPGMAAGNTDTQYYWGLTKHIYRYRPGLVPLVQAHAHGANENIPFDSHLQIIAFYFEYLQIVGDVQ</sequence>
<gene>
    <name evidence="10" type="ORF">SAMEA4029009_CIC11G00000005789</name>
</gene>
<dbReference type="PANTHER" id="PTHR45962">
    <property type="entry name" value="N-FATTY-ACYL-AMINO ACID SYNTHASE/HYDROLASE PM20D1"/>
    <property type="match status" value="1"/>
</dbReference>
<evidence type="ECO:0000256" key="8">
    <source>
        <dbReference type="SAM" id="Phobius"/>
    </source>
</evidence>
<dbReference type="EMBL" id="LT635764">
    <property type="protein sequence ID" value="SGZ48164.1"/>
    <property type="molecule type" value="Genomic_DNA"/>
</dbReference>
<feature type="binding site" evidence="7">
    <location>
        <position position="234"/>
    </location>
    <ligand>
        <name>Zn(2+)</name>
        <dbReference type="ChEBI" id="CHEBI:29105"/>
        <label>1</label>
    </ligand>
</feature>
<evidence type="ECO:0000256" key="1">
    <source>
        <dbReference type="ARBA" id="ARBA00006247"/>
    </source>
</evidence>
<keyword evidence="5 7" id="KW-0862">Zinc</keyword>
<feature type="domain" description="Peptidase M20 dimerisation" evidence="9">
    <location>
        <begin position="281"/>
        <end position="435"/>
    </location>
</feature>
<dbReference type="InterPro" id="IPR017141">
    <property type="entry name" value="Pept_M20_carboxypep"/>
</dbReference>
<dbReference type="FunFam" id="3.40.630.10:FF:000027">
    <property type="entry name" value="N-fatty-acyl-amino acid synthase/hydrolase PM20D1"/>
    <property type="match status" value="1"/>
</dbReference>
<dbReference type="InterPro" id="IPR002933">
    <property type="entry name" value="Peptidase_M20"/>
</dbReference>
<feature type="binding site" evidence="7">
    <location>
        <position position="199"/>
    </location>
    <ligand>
        <name>Zn(2+)</name>
        <dbReference type="ChEBI" id="CHEBI:29105"/>
        <label>2</label>
    </ligand>
</feature>
<evidence type="ECO:0000256" key="5">
    <source>
        <dbReference type="ARBA" id="ARBA00022833"/>
    </source>
</evidence>
<reference evidence="10 11" key="1">
    <citation type="submission" date="2016-10" db="EMBL/GenBank/DDBJ databases">
        <authorList>
            <person name="de Groot N.N."/>
        </authorList>
    </citation>
    <scope>NUCLEOTIDE SEQUENCE [LARGE SCALE GENOMIC DNA]</scope>
    <source>
        <strain evidence="10 11">PYCC 4715</strain>
    </source>
</reference>
<proteinExistence type="inferred from homology"/>
<dbReference type="AlphaFoldDB" id="A0A1L0B9J9"/>
<evidence type="ECO:0000313" key="11">
    <source>
        <dbReference type="Proteomes" id="UP000182259"/>
    </source>
</evidence>
<feature type="active site" evidence="6">
    <location>
        <position position="166"/>
    </location>
</feature>
<keyword evidence="8" id="KW-0812">Transmembrane</keyword>
<comment type="similarity">
    <text evidence="1">Belongs to the peptidase M20A family.</text>
</comment>
<dbReference type="Gene3D" id="3.30.70.360">
    <property type="match status" value="1"/>
</dbReference>
<protein>
    <submittedName>
        <fullName evidence="10">CIC11C00000005789</fullName>
    </submittedName>
</protein>
<feature type="binding site" evidence="7">
    <location>
        <position position="164"/>
    </location>
    <ligand>
        <name>Zn(2+)</name>
        <dbReference type="ChEBI" id="CHEBI:29105"/>
        <label>2</label>
    </ligand>
</feature>
<accession>A0A1L0B9J9</accession>
<feature type="binding site" evidence="7">
    <location>
        <position position="545"/>
    </location>
    <ligand>
        <name>Zn(2+)</name>
        <dbReference type="ChEBI" id="CHEBI:29105"/>
        <label>1</label>
    </ligand>
</feature>
<evidence type="ECO:0000256" key="7">
    <source>
        <dbReference type="PIRSR" id="PIRSR037217-2"/>
    </source>
</evidence>
<dbReference type="PIRSF" id="PIRSF037217">
    <property type="entry name" value="Carboxypeptidase_S"/>
    <property type="match status" value="1"/>
</dbReference>
<keyword evidence="2" id="KW-0645">Protease</keyword>
<dbReference type="InterPro" id="IPR036264">
    <property type="entry name" value="Bact_exopeptidase_dim_dom"/>
</dbReference>
<evidence type="ECO:0000256" key="3">
    <source>
        <dbReference type="ARBA" id="ARBA00022723"/>
    </source>
</evidence>
<dbReference type="InterPro" id="IPR047177">
    <property type="entry name" value="Pept_M20A"/>
</dbReference>
<dbReference type="Proteomes" id="UP000182259">
    <property type="component" value="Chromosome I"/>
</dbReference>